<keyword evidence="1" id="KW-0808">Transferase</keyword>
<feature type="chain" id="PRO_5040967560" description="Reverse transcriptase RNase H-like domain-containing protein" evidence="7">
    <location>
        <begin position="20"/>
        <end position="349"/>
    </location>
</feature>
<dbReference type="InterPro" id="IPR041373">
    <property type="entry name" value="RT_RNaseH"/>
</dbReference>
<keyword evidence="4" id="KW-0255">Endonuclease</keyword>
<feature type="non-terminal residue" evidence="9">
    <location>
        <position position="349"/>
    </location>
</feature>
<dbReference type="SUPFAM" id="SSF56672">
    <property type="entry name" value="DNA/RNA polymerases"/>
    <property type="match status" value="1"/>
</dbReference>
<keyword evidence="7" id="KW-0732">Signal</keyword>
<dbReference type="InterPro" id="IPR043502">
    <property type="entry name" value="DNA/RNA_pol_sf"/>
</dbReference>
<dbReference type="PANTHER" id="PTHR37984:SF5">
    <property type="entry name" value="PROTEIN NYNRIN-LIKE"/>
    <property type="match status" value="1"/>
</dbReference>
<keyword evidence="5" id="KW-0378">Hydrolase</keyword>
<dbReference type="InterPro" id="IPR050951">
    <property type="entry name" value="Retrovirus_Pol_polyprotein"/>
</dbReference>
<evidence type="ECO:0000313" key="10">
    <source>
        <dbReference type="Proteomes" id="UP001140091"/>
    </source>
</evidence>
<keyword evidence="3" id="KW-0540">Nuclease</keyword>
<evidence type="ECO:0000259" key="8">
    <source>
        <dbReference type="Pfam" id="PF17917"/>
    </source>
</evidence>
<dbReference type="Proteomes" id="UP001140091">
    <property type="component" value="Unassembled WGS sequence"/>
</dbReference>
<protein>
    <recommendedName>
        <fullName evidence="8">Reverse transcriptase RNase H-like domain-containing protein</fullName>
    </recommendedName>
</protein>
<evidence type="ECO:0000256" key="1">
    <source>
        <dbReference type="ARBA" id="ARBA00022679"/>
    </source>
</evidence>
<evidence type="ECO:0000256" key="4">
    <source>
        <dbReference type="ARBA" id="ARBA00022759"/>
    </source>
</evidence>
<dbReference type="AlphaFoldDB" id="A0A9W8JKK3"/>
<dbReference type="Gene3D" id="3.30.70.270">
    <property type="match status" value="1"/>
</dbReference>
<dbReference type="CDD" id="cd09274">
    <property type="entry name" value="RNase_HI_RT_Ty3"/>
    <property type="match status" value="1"/>
</dbReference>
<dbReference type="EMBL" id="JANBPK010000069">
    <property type="protein sequence ID" value="KAJ2936420.1"/>
    <property type="molecule type" value="Genomic_DNA"/>
</dbReference>
<proteinExistence type="predicted"/>
<dbReference type="GO" id="GO:0003964">
    <property type="term" value="F:RNA-directed DNA polymerase activity"/>
    <property type="evidence" value="ECO:0007669"/>
    <property type="project" value="UniProtKB-KW"/>
</dbReference>
<gene>
    <name evidence="9" type="ORF">H1R20_g674</name>
</gene>
<feature type="signal peptide" evidence="7">
    <location>
        <begin position="1"/>
        <end position="19"/>
    </location>
</feature>
<evidence type="ECO:0000256" key="2">
    <source>
        <dbReference type="ARBA" id="ARBA00022695"/>
    </source>
</evidence>
<name>A0A9W8JKK3_9AGAR</name>
<organism evidence="9 10">
    <name type="scientific">Candolleomyces eurysporus</name>
    <dbReference type="NCBI Taxonomy" id="2828524"/>
    <lineage>
        <taxon>Eukaryota</taxon>
        <taxon>Fungi</taxon>
        <taxon>Dikarya</taxon>
        <taxon>Basidiomycota</taxon>
        <taxon>Agaricomycotina</taxon>
        <taxon>Agaricomycetes</taxon>
        <taxon>Agaricomycetidae</taxon>
        <taxon>Agaricales</taxon>
        <taxon>Agaricineae</taxon>
        <taxon>Psathyrellaceae</taxon>
        <taxon>Candolleomyces</taxon>
    </lineage>
</organism>
<sequence>MCAFLGLVQYLSAFLPALAQHTAVLDPLTSKVYKSDFPAWTPDFQRAFDAIKKMAVSTECLTFIDHEHPGDNKIFVTTDASNVATGAVLSFGPSWDTARPVAFESKVLNQAERRYPVHEKEMLAIVRALKRWRSDLLGMPFFIYTDHKTLQFFENQKDLSQRQARWMEFLCQYEGKIVYVKGDENVAADALSRTVFVEDSMSAQEQARGLLGTAAGDDDDEFSVCLVSCSSTDARSVALGLSSLEPADIRSVAATVPGSRVQRLAAQIDGDFIDLIKDGYLSDPWCQRLHRVRHSLPGLVEKDGLWFIGEHLVIPRVPKVRARIFHLAHDMLGHFGLRKSYGALRDSFY</sequence>
<evidence type="ECO:0000256" key="6">
    <source>
        <dbReference type="ARBA" id="ARBA00022918"/>
    </source>
</evidence>
<keyword evidence="10" id="KW-1185">Reference proteome</keyword>
<dbReference type="Pfam" id="PF17917">
    <property type="entry name" value="RT_RNaseH"/>
    <property type="match status" value="1"/>
</dbReference>
<feature type="domain" description="Reverse transcriptase RNase H-like" evidence="8">
    <location>
        <begin position="72"/>
        <end position="173"/>
    </location>
</feature>
<dbReference type="OrthoDB" id="3268967at2759"/>
<evidence type="ECO:0000313" key="9">
    <source>
        <dbReference type="EMBL" id="KAJ2936420.1"/>
    </source>
</evidence>
<dbReference type="GO" id="GO:0004519">
    <property type="term" value="F:endonuclease activity"/>
    <property type="evidence" value="ECO:0007669"/>
    <property type="project" value="UniProtKB-KW"/>
</dbReference>
<dbReference type="PANTHER" id="PTHR37984">
    <property type="entry name" value="PROTEIN CBG26694"/>
    <property type="match status" value="1"/>
</dbReference>
<evidence type="ECO:0000256" key="7">
    <source>
        <dbReference type="SAM" id="SignalP"/>
    </source>
</evidence>
<comment type="caution">
    <text evidence="9">The sequence shown here is derived from an EMBL/GenBank/DDBJ whole genome shotgun (WGS) entry which is preliminary data.</text>
</comment>
<dbReference type="GO" id="GO:0016787">
    <property type="term" value="F:hydrolase activity"/>
    <property type="evidence" value="ECO:0007669"/>
    <property type="project" value="UniProtKB-KW"/>
</dbReference>
<keyword evidence="6" id="KW-0695">RNA-directed DNA polymerase</keyword>
<accession>A0A9W8JKK3</accession>
<evidence type="ECO:0000256" key="5">
    <source>
        <dbReference type="ARBA" id="ARBA00022801"/>
    </source>
</evidence>
<keyword evidence="2" id="KW-0548">Nucleotidyltransferase</keyword>
<dbReference type="InterPro" id="IPR043128">
    <property type="entry name" value="Rev_trsase/Diguanyl_cyclase"/>
</dbReference>
<reference evidence="9" key="1">
    <citation type="submission" date="2022-06" db="EMBL/GenBank/DDBJ databases">
        <title>Genome Sequence of Candolleomyces eurysporus.</title>
        <authorList>
            <person name="Buettner E."/>
        </authorList>
    </citation>
    <scope>NUCLEOTIDE SEQUENCE</scope>
    <source>
        <strain evidence="9">VTCC 930004</strain>
    </source>
</reference>
<evidence type="ECO:0000256" key="3">
    <source>
        <dbReference type="ARBA" id="ARBA00022722"/>
    </source>
</evidence>